<reference evidence="2" key="1">
    <citation type="submission" date="2022-06" db="EMBL/GenBank/DDBJ databases">
        <authorList>
            <person name="Legendre M."/>
            <person name="Claverie J.-M."/>
            <person name="Alempic J.-M."/>
            <person name="Abergel C."/>
        </authorList>
    </citation>
    <scope>NUCLEOTIDE SEQUENCE</scope>
    <source>
        <strain evidence="2">Kuranda</strain>
    </source>
</reference>
<evidence type="ECO:0000313" key="2">
    <source>
        <dbReference type="EMBL" id="WBR14316.1"/>
    </source>
</evidence>
<name>A0AA95EC21_9VIRU</name>
<organism evidence="2 3">
    <name type="scientific">Pandoravirus kuranda</name>
    <dbReference type="NCBI Taxonomy" id="3019033"/>
    <lineage>
        <taxon>Viruses</taxon>
        <taxon>Pandoravirus</taxon>
    </lineage>
</organism>
<feature type="compositionally biased region" description="Basic and acidic residues" evidence="1">
    <location>
        <begin position="264"/>
        <end position="288"/>
    </location>
</feature>
<sequence>MDGTVVASHGARAARDVLTLWRGCYEDARLIDTPWADGDRALAIVHALDFGCYDRVNGSDDAERTSTGGGGGDGDDANGQETGCRGVLLNGLLVRSPLAAPTGTYTAERATNVEGRPWVHLYRACVPDLPGTSGRRSSAQVYVKALEAAGLDMATNASLFTGLCWPVGRGLQAQMRVVTHQNVGLDPIEFARRTLVALGAAERAVRRRAARAIAAADAVTDAIEHEIDRLRTRILVACESAAASHVPIASSLISSSQSSVSQRRRTETAIRQKREPRDQTGGREDRQSARARRRRRDHKHRDDCVEPVWCATHERWERASVSCSDRLATTTTGDVTDTASAVSATQSASESAMTESNCASVASSCSSLSSSTTSSSSLTPSSPRSSTRSSSFAAGSTLAHASPSRHSPSSTTSTSTSTSNTTSPTSPTSSIMRAGYASAMASQVSDTSLALREPHTASGAGRARESQPISESRASQVAFDITECSEDIYSCCSECCSSSGCSCSVDGSARDASSSSSATGVAD</sequence>
<proteinExistence type="predicted"/>
<accession>A0AA95EC21</accession>
<dbReference type="EMBL" id="ON887157">
    <property type="protein sequence ID" value="WBR14316.1"/>
    <property type="molecule type" value="Genomic_DNA"/>
</dbReference>
<feature type="region of interest" description="Disordered" evidence="1">
    <location>
        <begin position="252"/>
        <end position="302"/>
    </location>
</feature>
<feature type="region of interest" description="Disordered" evidence="1">
    <location>
        <begin position="369"/>
        <end position="430"/>
    </location>
</feature>
<evidence type="ECO:0000313" key="3">
    <source>
        <dbReference type="Proteomes" id="UP001185135"/>
    </source>
</evidence>
<dbReference type="Proteomes" id="UP001185135">
    <property type="component" value="Segment"/>
</dbReference>
<evidence type="ECO:0000256" key="1">
    <source>
        <dbReference type="SAM" id="MobiDB-lite"/>
    </source>
</evidence>
<protein>
    <submittedName>
        <fullName evidence="2">Uncharacterized protein</fullName>
    </submittedName>
</protein>
<feature type="region of interest" description="Disordered" evidence="1">
    <location>
        <begin position="445"/>
        <end position="475"/>
    </location>
</feature>
<feature type="region of interest" description="Disordered" evidence="1">
    <location>
        <begin position="61"/>
        <end position="80"/>
    </location>
</feature>
<feature type="region of interest" description="Disordered" evidence="1">
    <location>
        <begin position="502"/>
        <end position="523"/>
    </location>
</feature>
<feature type="compositionally biased region" description="Low complexity" evidence="1">
    <location>
        <begin position="252"/>
        <end position="261"/>
    </location>
</feature>
<feature type="compositionally biased region" description="Low complexity" evidence="1">
    <location>
        <begin position="369"/>
        <end position="391"/>
    </location>
</feature>
<feature type="compositionally biased region" description="Low complexity" evidence="1">
    <location>
        <begin position="402"/>
        <end position="430"/>
    </location>
</feature>
<feature type="compositionally biased region" description="Basic residues" evidence="1">
    <location>
        <begin position="289"/>
        <end position="299"/>
    </location>
</feature>
<gene>
    <name evidence="2" type="ORF">pkur_cds_141</name>
</gene>